<dbReference type="InterPro" id="IPR005509">
    <property type="entry name" value="AfsA_hotdog_dom"/>
</dbReference>
<evidence type="ECO:0000256" key="1">
    <source>
        <dbReference type="SAM" id="MobiDB-lite"/>
    </source>
</evidence>
<feature type="domain" description="A-factor biosynthesis hotdog" evidence="2">
    <location>
        <begin position="30"/>
        <end position="150"/>
    </location>
</feature>
<evidence type="ECO:0000313" key="4">
    <source>
        <dbReference type="Proteomes" id="UP000632138"/>
    </source>
</evidence>
<evidence type="ECO:0000313" key="3">
    <source>
        <dbReference type="EMBL" id="MBM2623742.1"/>
    </source>
</evidence>
<evidence type="ECO:0000259" key="2">
    <source>
        <dbReference type="Pfam" id="PF03756"/>
    </source>
</evidence>
<reference evidence="3 4" key="1">
    <citation type="submission" date="2021-01" db="EMBL/GenBank/DDBJ databases">
        <title>Actinoplanes sp. nov. LDG1-06 isolated from lichen.</title>
        <authorList>
            <person name="Saeng-In P."/>
            <person name="Phongsopitanun W."/>
            <person name="Kanchanasin P."/>
            <person name="Yuki M."/>
            <person name="Kudo T."/>
            <person name="Ohkuma M."/>
            <person name="Tanasupawat S."/>
        </authorList>
    </citation>
    <scope>NUCLEOTIDE SEQUENCE [LARGE SCALE GENOMIC DNA]</scope>
    <source>
        <strain evidence="3 4">LDG1-06</strain>
    </source>
</reference>
<dbReference type="Pfam" id="PF03756">
    <property type="entry name" value="AfsA"/>
    <property type="match status" value="2"/>
</dbReference>
<comment type="caution">
    <text evidence="3">The sequence shown here is derived from an EMBL/GenBank/DDBJ whole genome shotgun (WGS) entry which is preliminary data.</text>
</comment>
<organism evidence="3 4">
    <name type="scientific">Paractinoplanes ovalisporus</name>
    <dbReference type="NCBI Taxonomy" id="2810368"/>
    <lineage>
        <taxon>Bacteria</taxon>
        <taxon>Bacillati</taxon>
        <taxon>Actinomycetota</taxon>
        <taxon>Actinomycetes</taxon>
        <taxon>Micromonosporales</taxon>
        <taxon>Micromonosporaceae</taxon>
        <taxon>Paractinoplanes</taxon>
    </lineage>
</organism>
<dbReference type="EMBL" id="JAENHP010000042">
    <property type="protein sequence ID" value="MBM2623742.1"/>
    <property type="molecule type" value="Genomic_DNA"/>
</dbReference>
<accession>A0ABS2AV55</accession>
<gene>
    <name evidence="3" type="ORF">JIG36_50460</name>
</gene>
<protein>
    <recommendedName>
        <fullName evidence="2">A-factor biosynthesis hotdog domain-containing protein</fullName>
    </recommendedName>
</protein>
<keyword evidence="4" id="KW-1185">Reference proteome</keyword>
<dbReference type="Proteomes" id="UP000632138">
    <property type="component" value="Unassembled WGS sequence"/>
</dbReference>
<proteinExistence type="predicted"/>
<feature type="domain" description="A-factor biosynthesis hotdog" evidence="2">
    <location>
        <begin position="186"/>
        <end position="313"/>
    </location>
</feature>
<sequence>MEQQLTDAERIASAASSHLIHRPRAAGNDPHDPARPAGERFALAGLMPHNHPLLSDGPARVHDPQLFVQLTRQVGTFIGRRWFRVPRNRSARLDRLEFTLTAPDAWRTGDGPATMAMDLDVAPTATSNGTAEHLRLRATMEIDGVACGTGLAGLAFLGAPPHRAGRRSRAGTHDSGRRPGRAAPSAVGRHDPRNVVVSTPEGTGGTLTTELVADPGNLVFFPERTGLVPDLLLVEAIRQTSLLTANRDCGFRALHTWITRASVRLPGTARLDLPSTCTARVVPGDDDPGRDAVVRVSTTIHQLDDVVAEAEVSLSAVV</sequence>
<name>A0ABS2AV55_9ACTN</name>
<feature type="region of interest" description="Disordered" evidence="1">
    <location>
        <begin position="161"/>
        <end position="202"/>
    </location>
</feature>
<dbReference type="RefSeq" id="WP_203384092.1">
    <property type="nucleotide sequence ID" value="NZ_JAENHP010000042.1"/>
</dbReference>